<keyword evidence="2" id="KW-0238">DNA-binding</keyword>
<sequence>MNDVSSREATGTRGPGRLAPALDEVDQRIVRELTADGRMSVRVLAERVNISRANAYSRLERLRDSGVLTGFTVKVDPAKAGLATSAYVTLTVRQNSWRHLTEHLRRIPEVEHMALVGGDADVMLLVRATDNQHLRQVVLGQLHDIPGVLGTRTTLIFEDIDNH</sequence>
<dbReference type="PROSITE" id="PS50956">
    <property type="entry name" value="HTH_ASNC_2"/>
    <property type="match status" value="1"/>
</dbReference>
<evidence type="ECO:0000256" key="3">
    <source>
        <dbReference type="ARBA" id="ARBA00023163"/>
    </source>
</evidence>
<dbReference type="SMART" id="SM00344">
    <property type="entry name" value="HTH_ASNC"/>
    <property type="match status" value="1"/>
</dbReference>
<dbReference type="PRINTS" id="PR00033">
    <property type="entry name" value="HTHASNC"/>
</dbReference>
<dbReference type="Proteomes" id="UP000830158">
    <property type="component" value="Chromosome"/>
</dbReference>
<evidence type="ECO:0000313" key="7">
    <source>
        <dbReference type="Proteomes" id="UP000830158"/>
    </source>
</evidence>
<dbReference type="InterPro" id="IPR019888">
    <property type="entry name" value="Tscrpt_reg_AsnC-like"/>
</dbReference>
<dbReference type="SUPFAM" id="SSF54909">
    <property type="entry name" value="Dimeric alpha+beta barrel"/>
    <property type="match status" value="1"/>
</dbReference>
<keyword evidence="1" id="KW-0805">Transcription regulation</keyword>
<dbReference type="InterPro" id="IPR036390">
    <property type="entry name" value="WH_DNA-bd_sf"/>
</dbReference>
<proteinExistence type="predicted"/>
<dbReference type="InterPro" id="IPR036388">
    <property type="entry name" value="WH-like_DNA-bd_sf"/>
</dbReference>
<protein>
    <submittedName>
        <fullName evidence="6">Lrp/AsnC family transcriptional regulator</fullName>
    </submittedName>
</protein>
<feature type="domain" description="HTH asnC-type" evidence="5">
    <location>
        <begin position="22"/>
        <end position="83"/>
    </location>
</feature>
<dbReference type="Pfam" id="PF01037">
    <property type="entry name" value="AsnC_trans_reg"/>
    <property type="match status" value="1"/>
</dbReference>
<dbReference type="Gene3D" id="1.10.10.10">
    <property type="entry name" value="Winged helix-like DNA-binding domain superfamily/Winged helix DNA-binding domain"/>
    <property type="match status" value="1"/>
</dbReference>
<dbReference type="Pfam" id="PF13412">
    <property type="entry name" value="HTH_24"/>
    <property type="match status" value="1"/>
</dbReference>
<evidence type="ECO:0000313" key="6">
    <source>
        <dbReference type="EMBL" id="UQS25397.1"/>
    </source>
</evidence>
<name>A0ABY4NZG6_9PSEU</name>
<dbReference type="InterPro" id="IPR019887">
    <property type="entry name" value="Tscrpt_reg_AsnC/Lrp_C"/>
</dbReference>
<dbReference type="CDD" id="cd00090">
    <property type="entry name" value="HTH_ARSR"/>
    <property type="match status" value="1"/>
</dbReference>
<dbReference type="InterPro" id="IPR000485">
    <property type="entry name" value="AsnC-type_HTH_dom"/>
</dbReference>
<organism evidence="6 7">
    <name type="scientific">Amycolatopsis thermalba</name>
    <dbReference type="NCBI Taxonomy" id="944492"/>
    <lineage>
        <taxon>Bacteria</taxon>
        <taxon>Bacillati</taxon>
        <taxon>Actinomycetota</taxon>
        <taxon>Actinomycetes</taxon>
        <taxon>Pseudonocardiales</taxon>
        <taxon>Pseudonocardiaceae</taxon>
        <taxon>Amycolatopsis</taxon>
    </lineage>
</organism>
<dbReference type="PANTHER" id="PTHR30154:SF34">
    <property type="entry name" value="TRANSCRIPTIONAL REGULATOR AZLB"/>
    <property type="match status" value="1"/>
</dbReference>
<accession>A0ABY4NZG6</accession>
<evidence type="ECO:0000259" key="5">
    <source>
        <dbReference type="PROSITE" id="PS50956"/>
    </source>
</evidence>
<evidence type="ECO:0000256" key="4">
    <source>
        <dbReference type="SAM" id="MobiDB-lite"/>
    </source>
</evidence>
<dbReference type="SUPFAM" id="SSF46785">
    <property type="entry name" value="Winged helix' DNA-binding domain"/>
    <property type="match status" value="1"/>
</dbReference>
<dbReference type="PANTHER" id="PTHR30154">
    <property type="entry name" value="LEUCINE-RESPONSIVE REGULATORY PROTEIN"/>
    <property type="match status" value="1"/>
</dbReference>
<reference evidence="6" key="1">
    <citation type="submission" date="2022-01" db="EMBL/GenBank/DDBJ databases">
        <title>PSI-footprinting approach for the identification of protein synthesis inhibitor producers.</title>
        <authorList>
            <person name="Handel F."/>
            <person name="Kulik A."/>
            <person name="Wex K.W."/>
            <person name="Berscheid A."/>
            <person name="Saur J.S."/>
            <person name="Winkler A."/>
            <person name="Wibberg D."/>
            <person name="Kalinowski J."/>
            <person name="Broetz-Oesterhelt H."/>
            <person name="Mast Y."/>
        </authorList>
    </citation>
    <scope>NUCLEOTIDE SEQUENCE</scope>
    <source>
        <strain evidence="6">KNN 49.3e</strain>
    </source>
</reference>
<dbReference type="InterPro" id="IPR011008">
    <property type="entry name" value="Dimeric_a/b-barrel"/>
</dbReference>
<gene>
    <name evidence="6" type="ORF">L1857_22615</name>
</gene>
<evidence type="ECO:0000256" key="1">
    <source>
        <dbReference type="ARBA" id="ARBA00023015"/>
    </source>
</evidence>
<dbReference type="EMBL" id="CP091196">
    <property type="protein sequence ID" value="UQS25397.1"/>
    <property type="molecule type" value="Genomic_DNA"/>
</dbReference>
<feature type="region of interest" description="Disordered" evidence="4">
    <location>
        <begin position="1"/>
        <end position="20"/>
    </location>
</feature>
<dbReference type="InterPro" id="IPR011991">
    <property type="entry name" value="ArsR-like_HTH"/>
</dbReference>
<keyword evidence="7" id="KW-1185">Reference proteome</keyword>
<keyword evidence="3" id="KW-0804">Transcription</keyword>
<dbReference type="Gene3D" id="3.30.70.920">
    <property type="match status" value="1"/>
</dbReference>
<evidence type="ECO:0000256" key="2">
    <source>
        <dbReference type="ARBA" id="ARBA00023125"/>
    </source>
</evidence>